<dbReference type="AlphaFoldDB" id="A0AA39QV26"/>
<keyword evidence="3 6" id="KW-1133">Transmembrane helix</keyword>
<feature type="transmembrane region" description="Helical" evidence="6">
    <location>
        <begin position="519"/>
        <end position="543"/>
    </location>
</feature>
<feature type="transmembrane region" description="Helical" evidence="6">
    <location>
        <begin position="479"/>
        <end position="499"/>
    </location>
</feature>
<feature type="transmembrane region" description="Helical" evidence="6">
    <location>
        <begin position="20"/>
        <end position="45"/>
    </location>
</feature>
<dbReference type="InterPro" id="IPR049326">
    <property type="entry name" value="Rhodopsin_dom_fungi"/>
</dbReference>
<comment type="similarity">
    <text evidence="5">Belongs to the SAT4 family.</text>
</comment>
<evidence type="ECO:0000313" key="9">
    <source>
        <dbReference type="Proteomes" id="UP001166286"/>
    </source>
</evidence>
<dbReference type="Proteomes" id="UP001166286">
    <property type="component" value="Unassembled WGS sequence"/>
</dbReference>
<reference evidence="8" key="1">
    <citation type="submission" date="2023-03" db="EMBL/GenBank/DDBJ databases">
        <title>Complete genome of Cladonia borealis.</title>
        <authorList>
            <person name="Park H."/>
        </authorList>
    </citation>
    <scope>NUCLEOTIDE SEQUENCE</scope>
    <source>
        <strain evidence="8">ANT050790</strain>
    </source>
</reference>
<protein>
    <recommendedName>
        <fullName evidence="7">Rhodopsin domain-containing protein</fullName>
    </recommendedName>
</protein>
<feature type="transmembrane region" description="Helical" evidence="6">
    <location>
        <begin position="610"/>
        <end position="628"/>
    </location>
</feature>
<keyword evidence="4 6" id="KW-0472">Membrane</keyword>
<evidence type="ECO:0000256" key="4">
    <source>
        <dbReference type="ARBA" id="ARBA00023136"/>
    </source>
</evidence>
<organism evidence="8 9">
    <name type="scientific">Cladonia borealis</name>
    <dbReference type="NCBI Taxonomy" id="184061"/>
    <lineage>
        <taxon>Eukaryota</taxon>
        <taxon>Fungi</taxon>
        <taxon>Dikarya</taxon>
        <taxon>Ascomycota</taxon>
        <taxon>Pezizomycotina</taxon>
        <taxon>Lecanoromycetes</taxon>
        <taxon>OSLEUM clade</taxon>
        <taxon>Lecanoromycetidae</taxon>
        <taxon>Lecanorales</taxon>
        <taxon>Lecanorineae</taxon>
        <taxon>Cladoniaceae</taxon>
        <taxon>Cladonia</taxon>
    </lineage>
</organism>
<feature type="domain" description="Rhodopsin" evidence="7">
    <location>
        <begin position="464"/>
        <end position="699"/>
    </location>
</feature>
<evidence type="ECO:0000256" key="6">
    <source>
        <dbReference type="SAM" id="Phobius"/>
    </source>
</evidence>
<name>A0AA39QV26_9LECA</name>
<feature type="transmembrane region" description="Helical" evidence="6">
    <location>
        <begin position="640"/>
        <end position="659"/>
    </location>
</feature>
<feature type="transmembrane region" description="Helical" evidence="6">
    <location>
        <begin position="555"/>
        <end position="573"/>
    </location>
</feature>
<evidence type="ECO:0000313" key="8">
    <source>
        <dbReference type="EMBL" id="KAK0508429.1"/>
    </source>
</evidence>
<evidence type="ECO:0000256" key="5">
    <source>
        <dbReference type="ARBA" id="ARBA00038359"/>
    </source>
</evidence>
<feature type="transmembrane region" description="Helical" evidence="6">
    <location>
        <begin position="221"/>
        <end position="241"/>
    </location>
</feature>
<comment type="caution">
    <text evidence="8">The sequence shown here is derived from an EMBL/GenBank/DDBJ whole genome shotgun (WGS) entry which is preliminary data.</text>
</comment>
<dbReference type="Pfam" id="PF20684">
    <property type="entry name" value="Fung_rhodopsin"/>
    <property type="match status" value="2"/>
</dbReference>
<evidence type="ECO:0000256" key="3">
    <source>
        <dbReference type="ARBA" id="ARBA00022989"/>
    </source>
</evidence>
<feature type="transmembrane region" description="Helical" evidence="6">
    <location>
        <begin position="679"/>
        <end position="697"/>
    </location>
</feature>
<comment type="subcellular location">
    <subcellularLocation>
        <location evidence="1">Membrane</location>
        <topology evidence="1">Multi-pass membrane protein</topology>
    </subcellularLocation>
</comment>
<keyword evidence="9" id="KW-1185">Reference proteome</keyword>
<sequence>MTLPQPPPGVIPNSIDPENIQSTIIATLAVTLGAATLFTAVRIYTKAFIINSIALEDCSSPLSLEINMAGFVAYTILSAVKLQYGYGVHQWDVPISSAIKFFKLTFAAEILYNPLLFTVKLTILLQVQHIFAISSKLRFYLVQFMIWSNACWYFAYTFIVAFTCTPTAKSWDYELPGHCINSGPLAILATGPSVISDLIILTLPTFWVWKVQMARRRKLEVSLIFAMGYFATLFSILRLVFSLRFERDPDQTFIIAKAHNLWSSGEVAAGIMCGCLPTFPRFLSHISSKISVYLSACKAPRTQHPENSLRRTHQFRSTRTPMARGGGDVDDCLQLNNRSSDINDSLELNDHSSNFNIQDSFAGSTRLGNGSIAVTLSANSSINQSSLVVNDITNASSTLSISQQLWTLFMAMSLPPGVPLDRVPGLQPPPGVRPNFVNPENYQNKVIAECTVFLTIATVFTAAKLYTRAFIIKSIAWEDYVSFVAWVGYVAFTGLYATSLQYGIGVHQWNVPLSNVFEFLKLLDIGAIVYCPVIFATKLAILLQIQRIFVTSRNIRFYLVQSLIWINGLWYFINMFLTAFMCTPRAKIWDPAVPGHCFISFYVINYTSTIVNPVSDIFILILPISWAWKLQMAWKRKVEVTLIFGTGIIATVASIMRFVTNFRWGKEPDITWYANYESIWTLIEISVGIVCGCLPALPRAFALCKSTISSRVISYRSFIAGGSQSSRAKMLRVFGLRKSSAPGDTIDDYYQLREAGGDTTKASGEISESTGEV</sequence>
<dbReference type="EMBL" id="JAFEKC020000021">
    <property type="protein sequence ID" value="KAK0508429.1"/>
    <property type="molecule type" value="Genomic_DNA"/>
</dbReference>
<evidence type="ECO:0000259" key="7">
    <source>
        <dbReference type="Pfam" id="PF20684"/>
    </source>
</evidence>
<dbReference type="PANTHER" id="PTHR33048:SF158">
    <property type="entry name" value="MEMBRANE PROTEIN PTH11-LIKE, PUTATIVE-RELATED"/>
    <property type="match status" value="1"/>
</dbReference>
<dbReference type="PANTHER" id="PTHR33048">
    <property type="entry name" value="PTH11-LIKE INTEGRAL MEMBRANE PROTEIN (AFU_ORTHOLOGUE AFUA_5G11245)"/>
    <property type="match status" value="1"/>
</dbReference>
<feature type="transmembrane region" description="Helical" evidence="6">
    <location>
        <begin position="183"/>
        <end position="209"/>
    </location>
</feature>
<feature type="transmembrane region" description="Helical" evidence="6">
    <location>
        <begin position="139"/>
        <end position="163"/>
    </location>
</feature>
<gene>
    <name evidence="8" type="ORF">JMJ35_009513</name>
</gene>
<dbReference type="InterPro" id="IPR052337">
    <property type="entry name" value="SAT4-like"/>
</dbReference>
<evidence type="ECO:0000256" key="2">
    <source>
        <dbReference type="ARBA" id="ARBA00022692"/>
    </source>
</evidence>
<evidence type="ECO:0000256" key="1">
    <source>
        <dbReference type="ARBA" id="ARBA00004141"/>
    </source>
</evidence>
<feature type="transmembrane region" description="Helical" evidence="6">
    <location>
        <begin position="66"/>
        <end position="86"/>
    </location>
</feature>
<dbReference type="GO" id="GO:0016020">
    <property type="term" value="C:membrane"/>
    <property type="evidence" value="ECO:0007669"/>
    <property type="project" value="UniProtKB-SubCell"/>
</dbReference>
<accession>A0AA39QV26</accession>
<feature type="transmembrane region" description="Helical" evidence="6">
    <location>
        <begin position="106"/>
        <end position="127"/>
    </location>
</feature>
<proteinExistence type="inferred from homology"/>
<keyword evidence="2 6" id="KW-0812">Transmembrane</keyword>
<feature type="domain" description="Rhodopsin" evidence="7">
    <location>
        <begin position="41"/>
        <end position="283"/>
    </location>
</feature>